<keyword evidence="6 7" id="KW-0472">Membrane</keyword>
<evidence type="ECO:0000313" key="9">
    <source>
        <dbReference type="Proteomes" id="UP000460561"/>
    </source>
</evidence>
<dbReference type="Pfam" id="PF00375">
    <property type="entry name" value="SDF"/>
    <property type="match status" value="1"/>
</dbReference>
<dbReference type="GO" id="GO:0006835">
    <property type="term" value="P:dicarboxylic acid transport"/>
    <property type="evidence" value="ECO:0007669"/>
    <property type="project" value="TreeGrafter"/>
</dbReference>
<accession>A0A845ACL2</accession>
<feature type="transmembrane region" description="Helical" evidence="7">
    <location>
        <begin position="62"/>
        <end position="83"/>
    </location>
</feature>
<evidence type="ECO:0000256" key="7">
    <source>
        <dbReference type="SAM" id="Phobius"/>
    </source>
</evidence>
<feature type="transmembrane region" description="Helical" evidence="7">
    <location>
        <begin position="198"/>
        <end position="220"/>
    </location>
</feature>
<dbReference type="PRINTS" id="PR00173">
    <property type="entry name" value="EDTRNSPORT"/>
</dbReference>
<dbReference type="Gene3D" id="1.10.3860.10">
    <property type="entry name" value="Sodium:dicarboxylate symporter"/>
    <property type="match status" value="1"/>
</dbReference>
<dbReference type="EMBL" id="WTYQ01000006">
    <property type="protein sequence ID" value="MXP27129.1"/>
    <property type="molecule type" value="Genomic_DNA"/>
</dbReference>
<dbReference type="PANTHER" id="PTHR42865">
    <property type="entry name" value="PROTON/GLUTAMATE-ASPARTATE SYMPORTER"/>
    <property type="match status" value="1"/>
</dbReference>
<evidence type="ECO:0000256" key="5">
    <source>
        <dbReference type="ARBA" id="ARBA00022989"/>
    </source>
</evidence>
<feature type="transmembrane region" description="Helical" evidence="7">
    <location>
        <begin position="341"/>
        <end position="358"/>
    </location>
</feature>
<dbReference type="InterPro" id="IPR001991">
    <property type="entry name" value="Na-dicarboxylate_symporter"/>
</dbReference>
<name>A0A845ACL2_9SPHN</name>
<keyword evidence="9" id="KW-1185">Reference proteome</keyword>
<sequence length="431" mass="45762">MECGRDGRHPWGNIVTSIVQKWFAITLWKRIAAALILGAIVGLIAGDSITAIQWVGDLFIRLIRMLVVPLVFVTLVAGVVSMDDPKRLGSIGIKAFGLYLVTTLFAIIIGITVTSIIRPGIGVELVGIAPKGFEGEVSLTERMLSIVPENPFAAFAQADVLAIIFFAIMVGAGILMAGDKAKTLGNLFEGAAEVMLKITHIVMECAPFGVFALIAVVMGTAGVSTFLNIFLLAITVYLGCFLHMLLVHGPLVRFAGRLKIFPFFKGIVDAQLVAYSTSSSSGTLPVSLSCAEHNLGIRGPVASSILPLGATVNMDGTALYVAAVTIFAAQIFGIDLNFYDYAMIALTTTLVSVGTASVPSASLFLLTVVLGTIGVTNEQTALIVGFIFPFDRVLDMMRTVVNVTGDLAVATTVARMEDEIDVDVYYTEAVE</sequence>
<evidence type="ECO:0000256" key="2">
    <source>
        <dbReference type="ARBA" id="ARBA00022448"/>
    </source>
</evidence>
<dbReference type="Proteomes" id="UP000460561">
    <property type="component" value="Unassembled WGS sequence"/>
</dbReference>
<keyword evidence="3" id="KW-1003">Cell membrane</keyword>
<evidence type="ECO:0000256" key="6">
    <source>
        <dbReference type="ARBA" id="ARBA00023136"/>
    </source>
</evidence>
<evidence type="ECO:0000256" key="4">
    <source>
        <dbReference type="ARBA" id="ARBA00022692"/>
    </source>
</evidence>
<organism evidence="8 9">
    <name type="scientific">Altericroceibacterium indicum</name>
    <dbReference type="NCBI Taxonomy" id="374177"/>
    <lineage>
        <taxon>Bacteria</taxon>
        <taxon>Pseudomonadati</taxon>
        <taxon>Pseudomonadota</taxon>
        <taxon>Alphaproteobacteria</taxon>
        <taxon>Sphingomonadales</taxon>
        <taxon>Erythrobacteraceae</taxon>
        <taxon>Altericroceibacterium</taxon>
    </lineage>
</organism>
<proteinExistence type="predicted"/>
<reference evidence="8 9" key="1">
    <citation type="submission" date="2019-12" db="EMBL/GenBank/DDBJ databases">
        <title>Genomic-based taxomic classification of the family Erythrobacteraceae.</title>
        <authorList>
            <person name="Xu L."/>
        </authorList>
    </citation>
    <scope>NUCLEOTIDE SEQUENCE [LARGE SCALE GENOMIC DNA]</scope>
    <source>
        <strain evidence="8 9">DSM 18604</strain>
    </source>
</reference>
<dbReference type="OrthoDB" id="9766690at2"/>
<feature type="transmembrane region" description="Helical" evidence="7">
    <location>
        <begin position="317"/>
        <end position="334"/>
    </location>
</feature>
<keyword evidence="4 7" id="KW-0812">Transmembrane</keyword>
<feature type="transmembrane region" description="Helical" evidence="7">
    <location>
        <begin position="95"/>
        <end position="117"/>
    </location>
</feature>
<dbReference type="PANTHER" id="PTHR42865:SF7">
    <property type="entry name" value="PROTON_GLUTAMATE-ASPARTATE SYMPORTER"/>
    <property type="match status" value="1"/>
</dbReference>
<protein>
    <submittedName>
        <fullName evidence="8">Cation:dicarboxylase symporter family transporter</fullName>
    </submittedName>
</protein>
<dbReference type="SUPFAM" id="SSF118215">
    <property type="entry name" value="Proton glutamate symport protein"/>
    <property type="match status" value="1"/>
</dbReference>
<comment type="caution">
    <text evidence="8">The sequence shown here is derived from an EMBL/GenBank/DDBJ whole genome shotgun (WGS) entry which is preliminary data.</text>
</comment>
<gene>
    <name evidence="8" type="ORF">GRI39_13930</name>
</gene>
<comment type="subcellular location">
    <subcellularLocation>
        <location evidence="1">Cell membrane</location>
        <topology evidence="1">Multi-pass membrane protein</topology>
    </subcellularLocation>
</comment>
<dbReference type="GO" id="GO:0005886">
    <property type="term" value="C:plasma membrane"/>
    <property type="evidence" value="ECO:0007669"/>
    <property type="project" value="UniProtKB-SubCell"/>
</dbReference>
<feature type="transmembrane region" description="Helical" evidence="7">
    <location>
        <begin position="152"/>
        <end position="177"/>
    </location>
</feature>
<dbReference type="AlphaFoldDB" id="A0A845ACL2"/>
<evidence type="ECO:0000256" key="1">
    <source>
        <dbReference type="ARBA" id="ARBA00004651"/>
    </source>
</evidence>
<feature type="transmembrane region" description="Helical" evidence="7">
    <location>
        <begin position="31"/>
        <end position="56"/>
    </location>
</feature>
<evidence type="ECO:0000256" key="3">
    <source>
        <dbReference type="ARBA" id="ARBA00022475"/>
    </source>
</evidence>
<keyword evidence="5 7" id="KW-1133">Transmembrane helix</keyword>
<keyword evidence="2" id="KW-0813">Transport</keyword>
<dbReference type="InterPro" id="IPR036458">
    <property type="entry name" value="Na:dicarbo_symporter_sf"/>
</dbReference>
<feature type="transmembrane region" description="Helical" evidence="7">
    <location>
        <begin position="226"/>
        <end position="248"/>
    </location>
</feature>
<evidence type="ECO:0000313" key="8">
    <source>
        <dbReference type="EMBL" id="MXP27129.1"/>
    </source>
</evidence>
<dbReference type="GO" id="GO:0015293">
    <property type="term" value="F:symporter activity"/>
    <property type="evidence" value="ECO:0007669"/>
    <property type="project" value="UniProtKB-KW"/>
</dbReference>